<evidence type="ECO:0000313" key="1">
    <source>
        <dbReference type="EMBL" id="VVM16868.1"/>
    </source>
</evidence>
<accession>A0A5E7R3A1</accession>
<dbReference type="AlphaFoldDB" id="A0A5E7R3A1"/>
<name>A0A5E7R3A1_PSEFL</name>
<gene>
    <name evidence="1" type="ORF">PS683_05215</name>
</gene>
<sequence length="44" mass="5226">MIIPKACFVLARLKVRWVVTETFCRIEGIHIRIKRSHCNGPYNR</sequence>
<organism evidence="1">
    <name type="scientific">Pseudomonas fluorescens</name>
    <dbReference type="NCBI Taxonomy" id="294"/>
    <lineage>
        <taxon>Bacteria</taxon>
        <taxon>Pseudomonadati</taxon>
        <taxon>Pseudomonadota</taxon>
        <taxon>Gammaproteobacteria</taxon>
        <taxon>Pseudomonadales</taxon>
        <taxon>Pseudomonadaceae</taxon>
        <taxon>Pseudomonas</taxon>
    </lineage>
</organism>
<proteinExistence type="predicted"/>
<dbReference type="EMBL" id="LR700654">
    <property type="protein sequence ID" value="VVM16868.1"/>
    <property type="molecule type" value="Genomic_DNA"/>
</dbReference>
<reference evidence="1" key="1">
    <citation type="submission" date="2019-09" db="EMBL/GenBank/DDBJ databases">
        <authorList>
            <person name="Chandra G."/>
            <person name="Truman W A."/>
        </authorList>
    </citation>
    <scope>NUCLEOTIDE SEQUENCE</scope>
    <source>
        <strain evidence="1">PS683</strain>
    </source>
</reference>
<protein>
    <submittedName>
        <fullName evidence="1">Uncharacterized protein</fullName>
    </submittedName>
</protein>